<dbReference type="Proteomes" id="UP000501168">
    <property type="component" value="Chromosome"/>
</dbReference>
<dbReference type="InterPro" id="IPR047057">
    <property type="entry name" value="MerR_fam"/>
</dbReference>
<keyword evidence="2" id="KW-0963">Cytoplasm</keyword>
<protein>
    <submittedName>
        <fullName evidence="8">Cu(I)-responsive transcriptional regulator</fullName>
    </submittedName>
</protein>
<keyword evidence="9" id="KW-1185">Reference proteome</keyword>
<evidence type="ECO:0000256" key="6">
    <source>
        <dbReference type="SAM" id="Coils"/>
    </source>
</evidence>
<dbReference type="PROSITE" id="PS00552">
    <property type="entry name" value="HTH_MERR_1"/>
    <property type="match status" value="1"/>
</dbReference>
<dbReference type="KEGG" id="orb:IPMB12_11635"/>
<evidence type="ECO:0000313" key="8">
    <source>
        <dbReference type="EMBL" id="QIQ22280.1"/>
    </source>
</evidence>
<sequence length="161" mass="18240">MKKATVQSQIELSEAHAHGFYEIGQASEMSGVSAKMIRHYETIGLIPPIKRTLSNYRIYSEMDVQMLAFIKHTRSLGFSLEQIKELLALWNNEKRTSAEVKQLVMTHIKELEDRIKEMQAMRKVLQNLASSCCGNDDPDCPILDGLSYAALSPLITKQKKV</sequence>
<evidence type="ECO:0000256" key="5">
    <source>
        <dbReference type="ARBA" id="ARBA00023163"/>
    </source>
</evidence>
<dbReference type="InterPro" id="IPR009061">
    <property type="entry name" value="DNA-bd_dom_put_sf"/>
</dbReference>
<dbReference type="NCBIfam" id="TIGR02044">
    <property type="entry name" value="CueR"/>
    <property type="match status" value="1"/>
</dbReference>
<reference evidence="8 9" key="1">
    <citation type="submission" date="2020-03" db="EMBL/GenBank/DDBJ databases">
        <title>Complete genome sequence of Orbus sp. IPMB12 (BCRC 80908).</title>
        <authorList>
            <person name="Lo W.-S."/>
            <person name="Chang T.-H."/>
            <person name="Kuo C.-H."/>
        </authorList>
    </citation>
    <scope>NUCLEOTIDE SEQUENCE [LARGE SCALE GENOMIC DNA]</scope>
    <source>
        <strain evidence="8 9">IPMB12</strain>
    </source>
</reference>
<dbReference type="EMBL" id="CP050253">
    <property type="protein sequence ID" value="QIQ22280.1"/>
    <property type="molecule type" value="Genomic_DNA"/>
</dbReference>
<dbReference type="Gene3D" id="1.10.1660.10">
    <property type="match status" value="1"/>
</dbReference>
<dbReference type="PANTHER" id="PTHR30204:SF94">
    <property type="entry name" value="HEAVY METAL-DEPENDENT TRANSCRIPTIONAL REGULATOR HI_0293-RELATED"/>
    <property type="match status" value="1"/>
</dbReference>
<dbReference type="PANTHER" id="PTHR30204">
    <property type="entry name" value="REDOX-CYCLING DRUG-SENSING TRANSCRIPTIONAL ACTIVATOR SOXR"/>
    <property type="match status" value="1"/>
</dbReference>
<accession>A0A6G9IFB6</accession>
<keyword evidence="4" id="KW-0238">DNA-binding</keyword>
<dbReference type="InterPro" id="IPR015358">
    <property type="entry name" value="Tscrpt_reg_MerR_DNA-bd"/>
</dbReference>
<dbReference type="AlphaFoldDB" id="A0A6G9IFB6"/>
<evidence type="ECO:0000259" key="7">
    <source>
        <dbReference type="PROSITE" id="PS50937"/>
    </source>
</evidence>
<dbReference type="FunCoup" id="A0A6G9IFB6">
    <property type="interactions" value="65"/>
</dbReference>
<dbReference type="GO" id="GO:0005737">
    <property type="term" value="C:cytoplasm"/>
    <property type="evidence" value="ECO:0007669"/>
    <property type="project" value="UniProtKB-SubCell"/>
</dbReference>
<comment type="subcellular location">
    <subcellularLocation>
        <location evidence="1">Cytoplasm</location>
    </subcellularLocation>
</comment>
<dbReference type="Pfam" id="PF09278">
    <property type="entry name" value="MerR-DNA-bind"/>
    <property type="match status" value="1"/>
</dbReference>
<dbReference type="RefSeq" id="WP_166917576.1">
    <property type="nucleotide sequence ID" value="NZ_CP050253.1"/>
</dbReference>
<keyword evidence="3" id="KW-0805">Transcription regulation</keyword>
<organism evidence="8 9">
    <name type="scientific">Zophobihabitans entericus</name>
    <dbReference type="NCBI Taxonomy" id="1635327"/>
    <lineage>
        <taxon>Bacteria</taxon>
        <taxon>Pseudomonadati</taxon>
        <taxon>Pseudomonadota</taxon>
        <taxon>Gammaproteobacteria</taxon>
        <taxon>Orbales</taxon>
        <taxon>Orbaceae</taxon>
        <taxon>Zophobihabitans</taxon>
    </lineage>
</organism>
<evidence type="ECO:0000256" key="3">
    <source>
        <dbReference type="ARBA" id="ARBA00023015"/>
    </source>
</evidence>
<dbReference type="PROSITE" id="PS50937">
    <property type="entry name" value="HTH_MERR_2"/>
    <property type="match status" value="1"/>
</dbReference>
<keyword evidence="5" id="KW-0804">Transcription</keyword>
<dbReference type="PRINTS" id="PR00040">
    <property type="entry name" value="HTHMERR"/>
</dbReference>
<dbReference type="GO" id="GO:0003677">
    <property type="term" value="F:DNA binding"/>
    <property type="evidence" value="ECO:0007669"/>
    <property type="project" value="UniProtKB-KW"/>
</dbReference>
<evidence type="ECO:0000313" key="9">
    <source>
        <dbReference type="Proteomes" id="UP000501168"/>
    </source>
</evidence>
<gene>
    <name evidence="8" type="primary">cueR</name>
    <name evidence="8" type="ORF">IPMB12_11635</name>
</gene>
<dbReference type="Pfam" id="PF00376">
    <property type="entry name" value="MerR"/>
    <property type="match status" value="1"/>
</dbReference>
<dbReference type="GO" id="GO:0005507">
    <property type="term" value="F:copper ion binding"/>
    <property type="evidence" value="ECO:0007669"/>
    <property type="project" value="InterPro"/>
</dbReference>
<dbReference type="GO" id="GO:0003700">
    <property type="term" value="F:DNA-binding transcription factor activity"/>
    <property type="evidence" value="ECO:0007669"/>
    <property type="project" value="InterPro"/>
</dbReference>
<evidence type="ECO:0000256" key="4">
    <source>
        <dbReference type="ARBA" id="ARBA00023125"/>
    </source>
</evidence>
<name>A0A6G9IFB6_9GAMM</name>
<dbReference type="SMART" id="SM00422">
    <property type="entry name" value="HTH_MERR"/>
    <property type="match status" value="1"/>
</dbReference>
<dbReference type="CDD" id="cd01108">
    <property type="entry name" value="HTH_CueR"/>
    <property type="match status" value="1"/>
</dbReference>
<proteinExistence type="predicted"/>
<dbReference type="InterPro" id="IPR011789">
    <property type="entry name" value="CueR"/>
</dbReference>
<feature type="coiled-coil region" evidence="6">
    <location>
        <begin position="101"/>
        <end position="128"/>
    </location>
</feature>
<evidence type="ECO:0000256" key="1">
    <source>
        <dbReference type="ARBA" id="ARBA00004496"/>
    </source>
</evidence>
<evidence type="ECO:0000256" key="2">
    <source>
        <dbReference type="ARBA" id="ARBA00022490"/>
    </source>
</evidence>
<dbReference type="InParanoid" id="A0A6G9IFB6"/>
<dbReference type="GO" id="GO:0045893">
    <property type="term" value="P:positive regulation of DNA-templated transcription"/>
    <property type="evidence" value="ECO:0007669"/>
    <property type="project" value="InterPro"/>
</dbReference>
<keyword evidence="6" id="KW-0175">Coiled coil</keyword>
<feature type="domain" description="HTH merR-type" evidence="7">
    <location>
        <begin position="20"/>
        <end position="89"/>
    </location>
</feature>
<dbReference type="SUPFAM" id="SSF46955">
    <property type="entry name" value="Putative DNA-binding domain"/>
    <property type="match status" value="1"/>
</dbReference>
<dbReference type="InterPro" id="IPR000551">
    <property type="entry name" value="MerR-type_HTH_dom"/>
</dbReference>